<dbReference type="Proteomes" id="UP000189295">
    <property type="component" value="Unassembled WGS sequence"/>
</dbReference>
<reference evidence="1 2" key="1">
    <citation type="submission" date="2016-10" db="EMBL/GenBank/DDBJ databases">
        <title>Pseudomonas lactis sp. nov. and Pseudomonas paralactis sp. nov., isolated from bovine raw milk.</title>
        <authorList>
            <person name="Von Neubeck M."/>
            <person name="Huptas C."/>
            <person name="Glueck C."/>
            <person name="Krewinkel M."/>
            <person name="Stoeckel M."/>
            <person name="Stressler T."/>
            <person name="Fischer L."/>
            <person name="Hinrichs J."/>
            <person name="Scherer S."/>
            <person name="Wenning M."/>
        </authorList>
    </citation>
    <scope>NUCLEOTIDE SEQUENCE [LARGE SCALE GENOMIC DNA]</scope>
    <source>
        <strain evidence="1 2">DSM 17516</strain>
    </source>
</reference>
<evidence type="ECO:0000313" key="2">
    <source>
        <dbReference type="Proteomes" id="UP000189295"/>
    </source>
</evidence>
<dbReference type="OrthoDB" id="7023998at2"/>
<comment type="caution">
    <text evidence="1">The sequence shown here is derived from an EMBL/GenBank/DDBJ whole genome shotgun (WGS) entry which is preliminary data.</text>
</comment>
<gene>
    <name evidence="1" type="ORF">BLL36_21610</name>
</gene>
<dbReference type="EMBL" id="MNPW01000011">
    <property type="protein sequence ID" value="ONH51524.1"/>
    <property type="molecule type" value="Genomic_DNA"/>
</dbReference>
<dbReference type="AlphaFoldDB" id="A0A1V2K246"/>
<name>A0A1V2K246_PSECE</name>
<evidence type="ECO:0000313" key="1">
    <source>
        <dbReference type="EMBL" id="ONH51524.1"/>
    </source>
</evidence>
<protein>
    <submittedName>
        <fullName evidence="1">Uncharacterized protein</fullName>
    </submittedName>
</protein>
<sequence length="643" mass="69392">MSTYEIGSFSRLDPMTEKLWGPPSKDPSGIPAFEASQRRFGEHFNASSHSAVIKLMMLTFGAHPGDMFNEVQGNGDGYDVTMKDGYRLHVSRQELQQAAAASRFTGTDSEALSSAHFALAVFVKRKQLRSGNADDLSGFESALTRSLQGETTFNMLKGMGLSGHLQYVPTATVVGTGATGVADSYDFGSALIHAGQAHLFGRQGSPDRSYTYTLVKDGAPQTRILPAPVMPRIVPKVEPTTTQVRPEAAEILPGFTAPSRKFGEAFDLSSHTAVIKMMMLRFGPSPSDMFERVEVTEEGHRVTMKDGFEVTVSTQELQRTTDASRFTGSDTQMVNDANFMLAAFAKRKAAERDVRFDAALSSTLYGESTYKALKGMGLVGFLRVAPPDKLGAPGSVGVTSTFNHSSALVVDGIKHGNGEQEPVVKDYGYQLAADVRAEPGARPAQFPAARVGVKPADIWGGFYQGAERNCVTVSAIKAAMMRYGQNPLGIFKHVTEAADGYTITMRDGCTVRLTHDELKAARTAANFHGADKGLIDDAVFLYAASAKRAQLENHEFRAGAGFDVALQTLNDGEVPGDALRRLGLYAFTRKSSVQELASGVPGTLANFEHSVAVVEGAYDDYGARRDLNGSHWMHQRGRALKLV</sequence>
<dbReference type="RefSeq" id="WP_076953521.1">
    <property type="nucleotide sequence ID" value="NZ_MNPW01000011.1"/>
</dbReference>
<organism evidence="1 2">
    <name type="scientific">Pseudomonas cedrina subsp. cedrina</name>
    <dbReference type="NCBI Taxonomy" id="76762"/>
    <lineage>
        <taxon>Bacteria</taxon>
        <taxon>Pseudomonadati</taxon>
        <taxon>Pseudomonadota</taxon>
        <taxon>Gammaproteobacteria</taxon>
        <taxon>Pseudomonadales</taxon>
        <taxon>Pseudomonadaceae</taxon>
        <taxon>Pseudomonas</taxon>
    </lineage>
</organism>
<proteinExistence type="predicted"/>
<accession>A0A1V2K246</accession>